<feature type="binding site" evidence="10">
    <location>
        <position position="2151"/>
    </location>
    <ligand>
        <name>substrate</name>
    </ligand>
</feature>
<dbReference type="CDD" id="cd14597">
    <property type="entry name" value="PTPc-N13"/>
    <property type="match status" value="1"/>
</dbReference>
<comment type="similarity">
    <text evidence="3 8">Belongs to the protein-tyrosine phosphatase family. Non-receptor class subfamily.</text>
</comment>
<dbReference type="FunFam" id="2.30.42.10:FF:000105">
    <property type="entry name" value="Tyrosine-protein phosphatase non-receptor type 13"/>
    <property type="match status" value="1"/>
</dbReference>
<proteinExistence type="inferred from homology"/>
<feature type="domain" description="FERM" evidence="15">
    <location>
        <begin position="553"/>
        <end position="853"/>
    </location>
</feature>
<dbReference type="InterPro" id="IPR003595">
    <property type="entry name" value="Tyr_Pase_cat"/>
</dbReference>
<feature type="region of interest" description="Disordered" evidence="12">
    <location>
        <begin position="1083"/>
        <end position="1134"/>
    </location>
</feature>
<keyword evidence="19" id="KW-1185">Reference proteome</keyword>
<dbReference type="InterPro" id="IPR014352">
    <property type="entry name" value="FERM/acyl-CoA-bd_prot_sf"/>
</dbReference>
<dbReference type="PROSITE" id="PS50055">
    <property type="entry name" value="TYR_PHOSPHATASE_PTP"/>
    <property type="match status" value="1"/>
</dbReference>
<dbReference type="SMART" id="SM00194">
    <property type="entry name" value="PTPc"/>
    <property type="match status" value="1"/>
</dbReference>
<feature type="compositionally biased region" description="Low complexity" evidence="12">
    <location>
        <begin position="423"/>
        <end position="436"/>
    </location>
</feature>
<dbReference type="SMART" id="SM01196">
    <property type="entry name" value="FERM_C"/>
    <property type="match status" value="1"/>
</dbReference>
<dbReference type="InterPro" id="IPR011019">
    <property type="entry name" value="KIND_dom"/>
</dbReference>
<evidence type="ECO:0000256" key="8">
    <source>
        <dbReference type="PIRNR" id="PIRNR000933"/>
    </source>
</evidence>
<dbReference type="Pfam" id="PF00373">
    <property type="entry name" value="FERM_M"/>
    <property type="match status" value="1"/>
</dbReference>
<reference evidence="18 19" key="1">
    <citation type="journal article" date="2019" name="Proc. Natl. Acad. Sci. U.S.A.">
        <title>Regulatory changes in pterin and carotenoid genes underlie balanced color polymorphisms in the wall lizard.</title>
        <authorList>
            <person name="Andrade P."/>
            <person name="Pinho C."/>
            <person name="Perez I de Lanuza G."/>
            <person name="Afonso S."/>
            <person name="Brejcha J."/>
            <person name="Rubin C.J."/>
            <person name="Wallerman O."/>
            <person name="Pereira P."/>
            <person name="Sabatino S.J."/>
            <person name="Bellati A."/>
            <person name="Pellitteri-Rosa D."/>
            <person name="Bosakova Z."/>
            <person name="Bunikis I."/>
            <person name="Carretero M.A."/>
            <person name="Feiner N."/>
            <person name="Marsik P."/>
            <person name="Pauperio F."/>
            <person name="Salvi D."/>
            <person name="Soler L."/>
            <person name="While G.M."/>
            <person name="Uller T."/>
            <person name="Font E."/>
            <person name="Andersson L."/>
            <person name="Carneiro M."/>
        </authorList>
    </citation>
    <scope>NUCLEOTIDE SEQUENCE</scope>
</reference>
<dbReference type="Gene3D" id="2.30.42.10">
    <property type="match status" value="5"/>
</dbReference>
<dbReference type="CDD" id="cd06695">
    <property type="entry name" value="PDZ3_PTPN13_FRMPD2-like"/>
    <property type="match status" value="1"/>
</dbReference>
<dbReference type="SUPFAM" id="SSF50156">
    <property type="entry name" value="PDZ domain-like"/>
    <property type="match status" value="5"/>
</dbReference>
<evidence type="ECO:0000256" key="2">
    <source>
        <dbReference type="ARBA" id="ARBA00004245"/>
    </source>
</evidence>
<keyword evidence="5" id="KW-0677">Repeat</keyword>
<feature type="compositionally biased region" description="Acidic residues" evidence="12">
    <location>
        <begin position="1419"/>
        <end position="1428"/>
    </location>
</feature>
<dbReference type="Gene3D" id="3.10.20.90">
    <property type="entry name" value="Phosphatidylinositol 3-kinase Catalytic Subunit, Chain A, domain 1"/>
    <property type="match status" value="1"/>
</dbReference>
<protein>
    <recommendedName>
        <fullName evidence="8">Tyrosine-protein phosphatase non-receptor type 13</fullName>
        <ecNumber evidence="8">3.1.3.48</ecNumber>
    </recommendedName>
</protein>
<dbReference type="InterPro" id="IPR000387">
    <property type="entry name" value="Tyr_Pase_dom"/>
</dbReference>
<feature type="region of interest" description="Disordered" evidence="12">
    <location>
        <begin position="416"/>
        <end position="436"/>
    </location>
</feature>
<dbReference type="Gene3D" id="1.10.510.10">
    <property type="entry name" value="Transferase(Phosphotransferase) domain 1"/>
    <property type="match status" value="1"/>
</dbReference>
<evidence type="ECO:0000256" key="5">
    <source>
        <dbReference type="ARBA" id="ARBA00022737"/>
    </source>
</evidence>
<evidence type="ECO:0000256" key="7">
    <source>
        <dbReference type="ARBA" id="ARBA00023242"/>
    </source>
</evidence>
<feature type="compositionally biased region" description="Polar residues" evidence="12">
    <location>
        <begin position="1043"/>
        <end position="1053"/>
    </location>
</feature>
<feature type="domain" description="PDZ" evidence="16">
    <location>
        <begin position="1296"/>
        <end position="1384"/>
    </location>
</feature>
<reference evidence="18" key="3">
    <citation type="submission" date="2025-09" db="UniProtKB">
        <authorList>
            <consortium name="Ensembl"/>
        </authorList>
    </citation>
    <scope>IDENTIFICATION</scope>
</reference>
<dbReference type="InterPro" id="IPR000242">
    <property type="entry name" value="PTP_cat"/>
</dbReference>
<dbReference type="SMART" id="SM00750">
    <property type="entry name" value="KIND"/>
    <property type="match status" value="1"/>
</dbReference>
<gene>
    <name evidence="18" type="primary">PTPN13</name>
</gene>
<dbReference type="GO" id="GO:0005856">
    <property type="term" value="C:cytoskeleton"/>
    <property type="evidence" value="ECO:0007669"/>
    <property type="project" value="UniProtKB-SubCell"/>
</dbReference>
<comment type="catalytic activity">
    <reaction evidence="8">
        <text>O-phospho-L-tyrosyl-[protein] + H2O = L-tyrosyl-[protein] + phosphate</text>
        <dbReference type="Rhea" id="RHEA:10684"/>
        <dbReference type="Rhea" id="RHEA-COMP:10136"/>
        <dbReference type="Rhea" id="RHEA-COMP:20101"/>
        <dbReference type="ChEBI" id="CHEBI:15377"/>
        <dbReference type="ChEBI" id="CHEBI:43474"/>
        <dbReference type="ChEBI" id="CHEBI:46858"/>
        <dbReference type="ChEBI" id="CHEBI:61978"/>
        <dbReference type="EC" id="3.1.3.48"/>
    </reaction>
</comment>
<keyword evidence="11" id="KW-0175">Coiled coil</keyword>
<dbReference type="FunFam" id="2.30.42.10:FF:000174">
    <property type="entry name" value="Tyrosine-protein phosphatase non-receptor type 13"/>
    <property type="match status" value="1"/>
</dbReference>
<dbReference type="InterPro" id="IPR035963">
    <property type="entry name" value="FERM_2"/>
</dbReference>
<dbReference type="Gene3D" id="2.30.29.30">
    <property type="entry name" value="Pleckstrin-homology domain (PH domain)/Phosphotyrosine-binding domain (PTB)"/>
    <property type="match status" value="1"/>
</dbReference>
<keyword evidence="8" id="KW-0378">Hydrolase</keyword>
<reference evidence="18" key="2">
    <citation type="submission" date="2025-08" db="UniProtKB">
        <authorList>
            <consortium name="Ensembl"/>
        </authorList>
    </citation>
    <scope>IDENTIFICATION</scope>
</reference>
<dbReference type="InterPro" id="IPR019748">
    <property type="entry name" value="FERM_central"/>
</dbReference>
<evidence type="ECO:0000256" key="1">
    <source>
        <dbReference type="ARBA" id="ARBA00004123"/>
    </source>
</evidence>
<dbReference type="CDD" id="cd13187">
    <property type="entry name" value="FERM_C_PTPH13"/>
    <property type="match status" value="1"/>
</dbReference>
<keyword evidence="7" id="KW-0539">Nucleus</keyword>
<evidence type="ECO:0000313" key="19">
    <source>
        <dbReference type="Proteomes" id="UP000472272"/>
    </source>
</evidence>
<name>A0A670KH55_PODMU</name>
<dbReference type="InterPro" id="IPR018979">
    <property type="entry name" value="FERM_N"/>
</dbReference>
<evidence type="ECO:0000259" key="13">
    <source>
        <dbReference type="PROSITE" id="PS50055"/>
    </source>
</evidence>
<dbReference type="PROSITE" id="PS50057">
    <property type="entry name" value="FERM_3"/>
    <property type="match status" value="1"/>
</dbReference>
<dbReference type="FunFam" id="2.30.29.30:FF:000107">
    <property type="entry name" value="Tyrosine-protein phosphatase non-receptor type 13"/>
    <property type="match status" value="1"/>
</dbReference>
<evidence type="ECO:0000259" key="14">
    <source>
        <dbReference type="PROSITE" id="PS50056"/>
    </source>
</evidence>
<feature type="region of interest" description="Disordered" evidence="12">
    <location>
        <begin position="970"/>
        <end position="1068"/>
    </location>
</feature>
<dbReference type="InterPro" id="IPR018980">
    <property type="entry name" value="FERM_PH-like_C"/>
</dbReference>
<evidence type="ECO:0000256" key="4">
    <source>
        <dbReference type="ARBA" id="ARBA00022490"/>
    </source>
</evidence>
<feature type="domain" description="PDZ" evidence="16">
    <location>
        <begin position="1673"/>
        <end position="1756"/>
    </location>
</feature>
<dbReference type="FunFam" id="1.20.80.10:FF:000011">
    <property type="entry name" value="Tyrosine-protein phosphatase non-receptor type 13"/>
    <property type="match status" value="1"/>
</dbReference>
<evidence type="ECO:0000259" key="15">
    <source>
        <dbReference type="PROSITE" id="PS50057"/>
    </source>
</evidence>
<dbReference type="InterPro" id="IPR029021">
    <property type="entry name" value="Prot-tyrosine_phosphatase-like"/>
</dbReference>
<evidence type="ECO:0000259" key="16">
    <source>
        <dbReference type="PROSITE" id="PS50106"/>
    </source>
</evidence>
<dbReference type="SUPFAM" id="SSF47031">
    <property type="entry name" value="Second domain of FERM"/>
    <property type="match status" value="1"/>
</dbReference>
<feature type="domain" description="PDZ" evidence="16">
    <location>
        <begin position="1578"/>
        <end position="1659"/>
    </location>
</feature>
<dbReference type="PROSITE" id="PS51377">
    <property type="entry name" value="KIND"/>
    <property type="match status" value="1"/>
</dbReference>
<feature type="compositionally biased region" description="Basic and acidic residues" evidence="12">
    <location>
        <begin position="998"/>
        <end position="1011"/>
    </location>
</feature>
<evidence type="ECO:0000256" key="6">
    <source>
        <dbReference type="ARBA" id="ARBA00023212"/>
    </source>
</evidence>
<organism evidence="18 19">
    <name type="scientific">Podarcis muralis</name>
    <name type="common">Wall lizard</name>
    <name type="synonym">Lacerta muralis</name>
    <dbReference type="NCBI Taxonomy" id="64176"/>
    <lineage>
        <taxon>Eukaryota</taxon>
        <taxon>Metazoa</taxon>
        <taxon>Chordata</taxon>
        <taxon>Craniata</taxon>
        <taxon>Vertebrata</taxon>
        <taxon>Euteleostomi</taxon>
        <taxon>Lepidosauria</taxon>
        <taxon>Squamata</taxon>
        <taxon>Bifurcata</taxon>
        <taxon>Unidentata</taxon>
        <taxon>Episquamata</taxon>
        <taxon>Laterata</taxon>
        <taxon>Lacertibaenia</taxon>
        <taxon>Lacertidae</taxon>
        <taxon>Podarcis</taxon>
    </lineage>
</organism>
<dbReference type="FunFam" id="2.30.42.10:FF:000086">
    <property type="entry name" value="Tyrosine-protein phosphatase non-receptor type 13"/>
    <property type="match status" value="1"/>
</dbReference>
<evidence type="ECO:0000256" key="9">
    <source>
        <dbReference type="PIRSR" id="PIRSR000933-50"/>
    </source>
</evidence>
<dbReference type="CDD" id="cd06792">
    <property type="entry name" value="PDZ2-PTPN13_FRMPD2-like"/>
    <property type="match status" value="1"/>
</dbReference>
<dbReference type="SUPFAM" id="SSF50729">
    <property type="entry name" value="PH domain-like"/>
    <property type="match status" value="1"/>
</dbReference>
<dbReference type="Pfam" id="PF09379">
    <property type="entry name" value="FERM_N"/>
    <property type="match status" value="1"/>
</dbReference>
<dbReference type="CDD" id="cd23072">
    <property type="entry name" value="PDZ1_PTPN13-like"/>
    <property type="match status" value="1"/>
</dbReference>
<evidence type="ECO:0000256" key="12">
    <source>
        <dbReference type="SAM" id="MobiDB-lite"/>
    </source>
</evidence>
<keyword evidence="6 8" id="KW-0206">Cytoskeleton</keyword>
<comment type="subcellular location">
    <subcellularLocation>
        <location evidence="2 8">Cytoplasm</location>
        <location evidence="2 8">Cytoskeleton</location>
    </subcellularLocation>
    <subcellularLocation>
        <location evidence="1">Nucleus</location>
    </subcellularLocation>
</comment>
<feature type="active site" description="Phosphocysteine intermediate" evidence="9">
    <location>
        <position position="2181"/>
    </location>
</feature>
<dbReference type="FunFam" id="3.10.20.90:FF:000082">
    <property type="entry name" value="Tyrosine-protein phosphatase non-receptor type 13"/>
    <property type="match status" value="1"/>
</dbReference>
<feature type="region of interest" description="Disordered" evidence="12">
    <location>
        <begin position="1504"/>
        <end position="1527"/>
    </location>
</feature>
<dbReference type="CDD" id="cd17195">
    <property type="entry name" value="FERM_F1_PTPN13"/>
    <property type="match status" value="1"/>
</dbReference>
<evidence type="ECO:0000256" key="3">
    <source>
        <dbReference type="ARBA" id="ARBA00009649"/>
    </source>
</evidence>
<evidence type="ECO:0000256" key="11">
    <source>
        <dbReference type="SAM" id="Coils"/>
    </source>
</evidence>
<evidence type="ECO:0000313" key="18">
    <source>
        <dbReference type="Ensembl" id="ENSPMRP00000034072.1"/>
    </source>
</evidence>
<dbReference type="Proteomes" id="UP000472272">
    <property type="component" value="Chromosome 9"/>
</dbReference>
<feature type="region of interest" description="Disordered" evidence="12">
    <location>
        <begin position="1252"/>
        <end position="1276"/>
    </location>
</feature>
<feature type="binding site" evidence="10">
    <location>
        <position position="2225"/>
    </location>
    <ligand>
        <name>substrate</name>
    </ligand>
</feature>
<dbReference type="SUPFAM" id="SSF54236">
    <property type="entry name" value="Ubiquitin-like"/>
    <property type="match status" value="1"/>
</dbReference>
<dbReference type="SUPFAM" id="SSF52799">
    <property type="entry name" value="(Phosphotyrosine protein) phosphatases II"/>
    <property type="match status" value="1"/>
</dbReference>
<keyword evidence="8" id="KW-0904">Protein phosphatase</keyword>
<dbReference type="InterPro" id="IPR012153">
    <property type="entry name" value="PTPN13"/>
</dbReference>
<keyword evidence="4 8" id="KW-0963">Cytoplasm</keyword>
<feature type="region of interest" description="Disordered" evidence="12">
    <location>
        <begin position="1870"/>
        <end position="1899"/>
    </location>
</feature>
<dbReference type="InterPro" id="IPR011993">
    <property type="entry name" value="PH-like_dom_sf"/>
</dbReference>
<dbReference type="Ensembl" id="ENSPMRT00000036138.1">
    <property type="protein sequence ID" value="ENSPMRP00000034072.1"/>
    <property type="gene ID" value="ENSPMRG00000020746.1"/>
</dbReference>
<sequence>MHVSLAEALEVRGGPLHEEEIWAVLNQSAESLQELFRKGKVLTCSRSFAASGDFVVDLCITGGWCVCLNNFVPSPPHKFHSPKIGGVLYMGVSYRQKSTPIKLGDHLNSILLSMCEDLVYARVSVRTVLDACSAHIRNSSCAPSFSYVKQLVKLVLGSLSGVDQLPCTGDRKVQTDRSQAIRERLRGKGLPTGRSLVADGPEVLPAPFFEQTMLSKRLSKSMGFLSLRGLQGEEDFCQGASSDYNSGREDDMDAGCPYQCRASDLERKVDAGPKRKVWASSSDLLCSADKVAEKDHAGDSRKHYHHAGTIPVRTSAATRNKEGRYSDGSIALDIFGPQKLDQGRYVPETSTSAALSSAFDRIKERQKKLQLLRGAMNVEEHVQRYKSYHSDIYSTESETPSFISSEADFRQVRRFEALRDDSSGPSPGADDLSSSGRIHGQRLRQYEAPLEGNLVSQEVMLKRQEEEMLQLQAKMALRQSRLSLYPGEVVRSPVLDMTRDPLREIALETAMTQRKLRNFFGPEFVKTTVDPFTSLDLPKSILNKKGKNEDNRRKVNVMLLSGQRLELTCDTKTVCKDVFDMVVAHIGLVEHHLFGLATLKENEFFFIDPELKLTKIAPEGWKEEPKKKSKNAINFTLFFRIKFFVDDISLIQHTLTCHQYYLQLRKDILEEKMHCDEETALLLASLALQAEYGDYQAEVHGLSYFRTEHYLPARVLENLDLSNVKEELPKLHSNYAGASEKEAELEFLKICQRLTEYGVHFHRVLPEKKSQTGILLGVCPKGVLIFEVHNGARTPVLRFPWRETKKISFSKRKITLQNTSDGIKHAFQTDTSKTCQYLLQLCSSQHKFQLQMRARQSNQDAQEIDVLQTKQNPLSLPEREISLVNLKKDEKYGLGFQITGGEKTGKLDLGIFIHSITPGGPADLQGSLKPGDRLISVNSVSLEGVHHHTALEIIEHAPEEVTLVISQPKEGHTKGIPLTPSNLFSGTKGYFKRPPLTPDHEAESSSEEHNRPLSQQRPTSGSLSGLGSGKRDGSLSSQDSRTESASLSQSQTNGGFGNHIGDKPQPEYQNCIDSQLALSKFSERTGASSEANTAKAKKSGTAETVEYSDRGDSDMDEATYSSSQEPATPSGKPISPYFMNLANSMNSKKLSSPPLKPGDIFEVELAKNDNGLGISVTGGVNTNVRHGGLYVKAVIPKGAAEADGRIQKGDRVLSVNGVTLEGATHKQAVEILRNTGQEVRLVLEKGQPPAARVHAPVTPQCTPPNQPNHSGAPERPVKKMTHARDYNFVTDDNTFEVKLVKNSSGLGFSFCREDSVSPEQPGSSIVRVKKLFPGQPAAESGQIEVGDVILKVNGASLKGLSQQEVISALRGTSPEVTLLLCRPLPGILPEIDPSLLQSIPLSRFSPDVSRGNPQQPNGEQDDSSDENEATDKGRKRIKSPSRRDSYSDSSGSGGDELPANAAQIASTKWSSTLYQNPNKSAAEAASPYETPCSQEETMRTIYCAPHETPGKPETENSNPPSLLPMDLPPISRCRTFTSGSADEKYSCSISDGAPGGLASLLSQLEKHADEYEPEVELHVVLTKSEKGSLGFTVTKGNDNVGCYIHDVVQDPAKSDGRLQPGDRLIKVNDTDVTNMSHTDAVSFLRAAPKTVRLVLGRVLESPKFPILPHLLPDIHLTCHKEELGISLAGGHDSLYQVLYISDITPKSAAAVEGTLRALDVIHYINGISTQGMTLKEAKRTLEMSLPTVVLKGTRDGHPVFPRSKGPDNSSPRSIKHNGKGINVFKFYKLISYCAVYSFSKVATREWALSVVAPLIVECSAQRGSPGLCDIVLFKAEVQDDDSYDVDDHNEVIQYLLDVVDEEAQNLLNRSNAASGNHLPGTANGKLAEEKSEDTDCDGSSLPDDFPEEMFVFLRLPQRPLAGQGDDDEITWGSDELPIESINQQQSVKDCPLVTDEELAALPIVQVLPSGRYTGSKLKSTIRMLQLHVSLQNLQDLKPLDQCLVGQTKENRKKNRYKNILPYDTTRVPLGAEGGYINASFIRMLVGSKEYVYIACQGPLPTTVADFWQMAWEQNCTLVAMMTQEVEGEKVKCQRYWPDVLGKTTMISDKLRLALVRLQQLKGFVIRVMELEDIQTGELRRIFHLNFTAWPDHDTPSQPDDLLTFISYMRHIHKSGPIITHCSAGIGRSGTLICIDVVLGLISQDLEFDISDVVRTMRLQRHGMVQTEDQYVFCYQVILYVLKRLQAEEKPRGN</sequence>
<dbReference type="CDD" id="cd06696">
    <property type="entry name" value="PDZ4_PTPN13-like"/>
    <property type="match status" value="1"/>
</dbReference>
<dbReference type="GO" id="GO:0004725">
    <property type="term" value="F:protein tyrosine phosphatase activity"/>
    <property type="evidence" value="ECO:0007669"/>
    <property type="project" value="UniProtKB-UniRule"/>
</dbReference>
<dbReference type="Gene3D" id="3.90.190.10">
    <property type="entry name" value="Protein tyrosine phosphatase superfamily"/>
    <property type="match status" value="1"/>
</dbReference>
<dbReference type="CDD" id="cd06697">
    <property type="entry name" value="PDZ5_PTPN13-like"/>
    <property type="match status" value="1"/>
</dbReference>
<accession>A0A670KH55</accession>
<dbReference type="CDD" id="cd14473">
    <property type="entry name" value="FERM_B-lobe"/>
    <property type="match status" value="1"/>
</dbReference>
<feature type="binding site" evidence="10">
    <location>
        <begin position="2181"/>
        <end position="2187"/>
    </location>
    <ligand>
        <name>substrate</name>
    </ligand>
</feature>
<dbReference type="GO" id="GO:0005634">
    <property type="term" value="C:nucleus"/>
    <property type="evidence" value="ECO:0007669"/>
    <property type="project" value="UniProtKB-SubCell"/>
</dbReference>
<dbReference type="Pfam" id="PF09380">
    <property type="entry name" value="FERM_C"/>
    <property type="match status" value="1"/>
</dbReference>
<dbReference type="Pfam" id="PF00595">
    <property type="entry name" value="PDZ"/>
    <property type="match status" value="5"/>
</dbReference>
<feature type="domain" description="PDZ" evidence="16">
    <location>
        <begin position="883"/>
        <end position="969"/>
    </location>
</feature>
<dbReference type="PANTHER" id="PTHR46900">
    <property type="entry name" value="TYROSINE-PROTEIN PHOSPHATASE NON-RECEPTOR TYPE 13"/>
    <property type="match status" value="1"/>
</dbReference>
<dbReference type="GeneTree" id="ENSGT00940000155133"/>
<feature type="domain" description="Tyrosine-protein phosphatase" evidence="13">
    <location>
        <begin position="1986"/>
        <end position="2240"/>
    </location>
</feature>
<dbReference type="InterPro" id="IPR001478">
    <property type="entry name" value="PDZ"/>
</dbReference>
<dbReference type="FunFam" id="2.30.42.10:FF:000084">
    <property type="entry name" value="Tyrosine-protein phosphatase non-receptor type 13"/>
    <property type="match status" value="1"/>
</dbReference>
<dbReference type="Pfam" id="PF00102">
    <property type="entry name" value="Y_phosphatase"/>
    <property type="match status" value="1"/>
</dbReference>
<dbReference type="PRINTS" id="PR00935">
    <property type="entry name" value="BAND41"/>
</dbReference>
<feature type="domain" description="Tyrosine specific protein phosphatases" evidence="14">
    <location>
        <begin position="2162"/>
        <end position="2231"/>
    </location>
</feature>
<dbReference type="EC" id="3.1.3.48" evidence="8"/>
<evidence type="ECO:0000256" key="10">
    <source>
        <dbReference type="PIRSR" id="PIRSR000933-51"/>
    </source>
</evidence>
<feature type="region of interest" description="Disordered" evidence="12">
    <location>
        <begin position="1402"/>
        <end position="1459"/>
    </location>
</feature>
<comment type="function">
    <text evidence="8">Regulates negatively FAS-induced apoptosis and NGFR-mediated pro-apoptotic signaling.</text>
</comment>
<dbReference type="InterPro" id="IPR019749">
    <property type="entry name" value="Band_41_domain"/>
</dbReference>
<dbReference type="InterPro" id="IPR052074">
    <property type="entry name" value="NonRcpt_TyrProt_Phosphatase"/>
</dbReference>
<feature type="domain" description="PDZ" evidence="16">
    <location>
        <begin position="1162"/>
        <end position="1247"/>
    </location>
</feature>
<feature type="domain" description="KIND" evidence="17">
    <location>
        <begin position="3"/>
        <end position="169"/>
    </location>
</feature>
<dbReference type="SMART" id="SM00228">
    <property type="entry name" value="PDZ"/>
    <property type="match status" value="5"/>
</dbReference>
<dbReference type="PROSITE" id="PS00661">
    <property type="entry name" value="FERM_2"/>
    <property type="match status" value="1"/>
</dbReference>
<evidence type="ECO:0000259" key="17">
    <source>
        <dbReference type="PROSITE" id="PS51377"/>
    </source>
</evidence>
<dbReference type="InterPro" id="IPR000299">
    <property type="entry name" value="FERM_domain"/>
</dbReference>
<dbReference type="SMART" id="SM00404">
    <property type="entry name" value="PTPc_motif"/>
    <property type="match status" value="1"/>
</dbReference>
<dbReference type="InterPro" id="IPR029071">
    <property type="entry name" value="Ubiquitin-like_domsf"/>
</dbReference>
<dbReference type="Pfam" id="PF16599">
    <property type="entry name" value="PTN13_u3"/>
    <property type="match status" value="1"/>
</dbReference>
<dbReference type="InterPro" id="IPR036034">
    <property type="entry name" value="PDZ_sf"/>
</dbReference>
<dbReference type="PANTHER" id="PTHR46900:SF1">
    <property type="entry name" value="TYROSINE-PROTEIN PHOSPHATASE NON-RECEPTOR TYPE 13"/>
    <property type="match status" value="1"/>
</dbReference>
<dbReference type="SMART" id="SM00295">
    <property type="entry name" value="B41"/>
    <property type="match status" value="1"/>
</dbReference>
<dbReference type="PROSITE" id="PS50106">
    <property type="entry name" value="PDZ"/>
    <property type="match status" value="5"/>
</dbReference>
<dbReference type="PRINTS" id="PR00700">
    <property type="entry name" value="PRTYPHPHTASE"/>
</dbReference>
<dbReference type="PIRSF" id="PIRSF000933">
    <property type="entry name" value="Tyr-Ptase_nr13"/>
    <property type="match status" value="1"/>
</dbReference>
<dbReference type="InterPro" id="IPR019747">
    <property type="entry name" value="FERM_CS"/>
</dbReference>
<dbReference type="GO" id="GO:0005737">
    <property type="term" value="C:cytoplasm"/>
    <property type="evidence" value="ECO:0007669"/>
    <property type="project" value="UniProtKB-UniRule"/>
</dbReference>
<dbReference type="GO" id="GO:0036312">
    <property type="term" value="F:phosphatidylinositol 3-kinase regulatory subunit binding"/>
    <property type="evidence" value="ECO:0007669"/>
    <property type="project" value="TreeGrafter"/>
</dbReference>
<dbReference type="Gene3D" id="1.20.80.10">
    <property type="match status" value="1"/>
</dbReference>
<dbReference type="PROSITE" id="PS50056">
    <property type="entry name" value="TYR_PHOSPHATASE_2"/>
    <property type="match status" value="1"/>
</dbReference>
<feature type="coiled-coil region" evidence="11">
    <location>
        <begin position="454"/>
        <end position="481"/>
    </location>
</feature>